<feature type="transmembrane region" description="Helical" evidence="7">
    <location>
        <begin position="327"/>
        <end position="353"/>
    </location>
</feature>
<feature type="transmembrane region" description="Helical" evidence="7">
    <location>
        <begin position="278"/>
        <end position="306"/>
    </location>
</feature>
<dbReference type="GO" id="GO:0005886">
    <property type="term" value="C:plasma membrane"/>
    <property type="evidence" value="ECO:0007669"/>
    <property type="project" value="UniProtKB-SubCell"/>
</dbReference>
<keyword evidence="3 7" id="KW-0812">Transmembrane</keyword>
<protein>
    <submittedName>
        <fullName evidence="10">Putative ABC transport system permease protein</fullName>
    </submittedName>
</protein>
<evidence type="ECO:0000313" key="11">
    <source>
        <dbReference type="Proteomes" id="UP000198847"/>
    </source>
</evidence>
<evidence type="ECO:0000256" key="1">
    <source>
        <dbReference type="ARBA" id="ARBA00004651"/>
    </source>
</evidence>
<accession>A0A1H8R7P5</accession>
<dbReference type="GO" id="GO:0022857">
    <property type="term" value="F:transmembrane transporter activity"/>
    <property type="evidence" value="ECO:0007669"/>
    <property type="project" value="TreeGrafter"/>
</dbReference>
<dbReference type="InterPro" id="IPR050250">
    <property type="entry name" value="Macrolide_Exporter_MacB"/>
</dbReference>
<keyword evidence="11" id="KW-1185">Reference proteome</keyword>
<keyword evidence="5 7" id="KW-0472">Membrane</keyword>
<dbReference type="Pfam" id="PF02687">
    <property type="entry name" value="FtsX"/>
    <property type="match status" value="1"/>
</dbReference>
<keyword evidence="2" id="KW-1003">Cell membrane</keyword>
<evidence type="ECO:0000256" key="2">
    <source>
        <dbReference type="ARBA" id="ARBA00022475"/>
    </source>
</evidence>
<evidence type="ECO:0000256" key="4">
    <source>
        <dbReference type="ARBA" id="ARBA00022989"/>
    </source>
</evidence>
<evidence type="ECO:0000259" key="8">
    <source>
        <dbReference type="Pfam" id="PF02687"/>
    </source>
</evidence>
<comment type="subcellular location">
    <subcellularLocation>
        <location evidence="1">Cell membrane</location>
        <topology evidence="1">Multi-pass membrane protein</topology>
    </subcellularLocation>
</comment>
<sequence length="405" mass="42647">MFWESVSIAFEGLKTNKLRSILTMLGIIIGVGAVIAMVSIGLGVQQKVQSSIASLGSNLLIVMPGANSPSGGVRLAAGSNITLTNQDAKAIAREISGVSYVAPTVSQQYQIVYGNQNWKTSVQGTTPEFLDIRNYTVAAGSFFNTSDDNSRARVAVLGNTVATNLFGNVSPVGKTIRIGSAPFRVIGVLATKGQSSMGQDQDDLILVPLTTAQDRMIGITYVNSISIQVENEKVIDKVQEDVTALLRTRHHLAAGVDDDFSVRNLAAIMATAQETTGMITLLLGIIASISLLVGGIGIMNIMLVSVTERTREIGIRKSLGATYRSILMQFLIEAIVISVAGGLVGIGLGVASAKIVSMVAGWNTVISVLAIAAAFGVSVMIGLFFGIYPARKAALLDPIDALRFE</sequence>
<evidence type="ECO:0000313" key="10">
    <source>
        <dbReference type="EMBL" id="SEO61953.1"/>
    </source>
</evidence>
<dbReference type="PANTHER" id="PTHR30572:SF4">
    <property type="entry name" value="ABC TRANSPORTER PERMEASE YTRF"/>
    <property type="match status" value="1"/>
</dbReference>
<dbReference type="EMBL" id="FODY01000003">
    <property type="protein sequence ID" value="SEO61953.1"/>
    <property type="molecule type" value="Genomic_DNA"/>
</dbReference>
<evidence type="ECO:0000256" key="7">
    <source>
        <dbReference type="SAM" id="Phobius"/>
    </source>
</evidence>
<gene>
    <name evidence="10" type="ORF">SAMN04490178_103180</name>
</gene>
<name>A0A1H8R7P5_9FIRM</name>
<evidence type="ECO:0000256" key="3">
    <source>
        <dbReference type="ARBA" id="ARBA00022692"/>
    </source>
</evidence>
<evidence type="ECO:0000259" key="9">
    <source>
        <dbReference type="Pfam" id="PF12704"/>
    </source>
</evidence>
<dbReference type="InterPro" id="IPR003838">
    <property type="entry name" value="ABC3_permease_C"/>
</dbReference>
<feature type="domain" description="MacB-like periplasmic core" evidence="9">
    <location>
        <begin position="20"/>
        <end position="244"/>
    </location>
</feature>
<organism evidence="10 11">
    <name type="scientific">Propionispora vibrioides</name>
    <dbReference type="NCBI Taxonomy" id="112903"/>
    <lineage>
        <taxon>Bacteria</taxon>
        <taxon>Bacillati</taxon>
        <taxon>Bacillota</taxon>
        <taxon>Negativicutes</taxon>
        <taxon>Selenomonadales</taxon>
        <taxon>Sporomusaceae</taxon>
        <taxon>Propionispora</taxon>
    </lineage>
</organism>
<proteinExistence type="inferred from homology"/>
<dbReference type="AlphaFoldDB" id="A0A1H8R7P5"/>
<dbReference type="PANTHER" id="PTHR30572">
    <property type="entry name" value="MEMBRANE COMPONENT OF TRANSPORTER-RELATED"/>
    <property type="match status" value="1"/>
</dbReference>
<comment type="similarity">
    <text evidence="6">Belongs to the ABC-4 integral membrane protein family.</text>
</comment>
<dbReference type="InterPro" id="IPR025857">
    <property type="entry name" value="MacB_PCD"/>
</dbReference>
<reference evidence="10 11" key="1">
    <citation type="submission" date="2016-10" db="EMBL/GenBank/DDBJ databases">
        <authorList>
            <person name="de Groot N.N."/>
        </authorList>
    </citation>
    <scope>NUCLEOTIDE SEQUENCE [LARGE SCALE GENOMIC DNA]</scope>
    <source>
        <strain evidence="10 11">DSM 13305</strain>
    </source>
</reference>
<dbReference type="Proteomes" id="UP000198847">
    <property type="component" value="Unassembled WGS sequence"/>
</dbReference>
<feature type="transmembrane region" description="Helical" evidence="7">
    <location>
        <begin position="365"/>
        <end position="388"/>
    </location>
</feature>
<dbReference type="Pfam" id="PF12704">
    <property type="entry name" value="MacB_PCD"/>
    <property type="match status" value="1"/>
</dbReference>
<evidence type="ECO:0000256" key="5">
    <source>
        <dbReference type="ARBA" id="ARBA00023136"/>
    </source>
</evidence>
<dbReference type="RefSeq" id="WP_091744149.1">
    <property type="nucleotide sequence ID" value="NZ_FODY01000003.1"/>
</dbReference>
<dbReference type="STRING" id="112903.SAMN04490178_103180"/>
<keyword evidence="4 7" id="KW-1133">Transmembrane helix</keyword>
<feature type="domain" description="ABC3 transporter permease C-terminal" evidence="8">
    <location>
        <begin position="285"/>
        <end position="394"/>
    </location>
</feature>
<dbReference type="OrthoDB" id="9770099at2"/>
<evidence type="ECO:0000256" key="6">
    <source>
        <dbReference type="ARBA" id="ARBA00038076"/>
    </source>
</evidence>
<feature type="transmembrane region" description="Helical" evidence="7">
    <location>
        <begin position="21"/>
        <end position="44"/>
    </location>
</feature>